<evidence type="ECO:0000256" key="1">
    <source>
        <dbReference type="SAM" id="MobiDB-lite"/>
    </source>
</evidence>
<evidence type="ECO:0000313" key="2">
    <source>
        <dbReference type="EMBL" id="KIH56771.1"/>
    </source>
</evidence>
<protein>
    <submittedName>
        <fullName evidence="2">Uncharacterized protein</fullName>
    </submittedName>
</protein>
<feature type="region of interest" description="Disordered" evidence="1">
    <location>
        <begin position="50"/>
        <end position="69"/>
    </location>
</feature>
<sequence>MTFVFPEEMSDAEEGGVLVDDLALSGNEMEDEEMDESAWTSELLQSRMHSSGQLNNDLALSDSDDEERVEAIKRGDTADNLLDSF</sequence>
<accession>A0A0C2GI56</accession>
<evidence type="ECO:0000313" key="3">
    <source>
        <dbReference type="Proteomes" id="UP000054047"/>
    </source>
</evidence>
<dbReference type="EMBL" id="KN735274">
    <property type="protein sequence ID" value="KIH56771.1"/>
    <property type="molecule type" value="Genomic_DNA"/>
</dbReference>
<organism evidence="2 3">
    <name type="scientific">Ancylostoma duodenale</name>
    <dbReference type="NCBI Taxonomy" id="51022"/>
    <lineage>
        <taxon>Eukaryota</taxon>
        <taxon>Metazoa</taxon>
        <taxon>Ecdysozoa</taxon>
        <taxon>Nematoda</taxon>
        <taxon>Chromadorea</taxon>
        <taxon>Rhabditida</taxon>
        <taxon>Rhabditina</taxon>
        <taxon>Rhabditomorpha</taxon>
        <taxon>Strongyloidea</taxon>
        <taxon>Ancylostomatidae</taxon>
        <taxon>Ancylostomatinae</taxon>
        <taxon>Ancylostoma</taxon>
    </lineage>
</organism>
<keyword evidence="3" id="KW-1185">Reference proteome</keyword>
<reference evidence="2 3" key="1">
    <citation type="submission" date="2013-12" db="EMBL/GenBank/DDBJ databases">
        <title>Draft genome of the parsitic nematode Ancylostoma duodenale.</title>
        <authorList>
            <person name="Mitreva M."/>
        </authorList>
    </citation>
    <scope>NUCLEOTIDE SEQUENCE [LARGE SCALE GENOMIC DNA]</scope>
    <source>
        <strain evidence="2 3">Zhejiang</strain>
    </source>
</reference>
<gene>
    <name evidence="2" type="ORF">ANCDUO_13045</name>
</gene>
<dbReference type="Proteomes" id="UP000054047">
    <property type="component" value="Unassembled WGS sequence"/>
</dbReference>
<name>A0A0C2GI56_9BILA</name>
<dbReference type="OrthoDB" id="10438917at2759"/>
<dbReference type="AlphaFoldDB" id="A0A0C2GI56"/>
<proteinExistence type="predicted"/>